<evidence type="ECO:0000256" key="8">
    <source>
        <dbReference type="HAMAP-Rule" id="MF_00997"/>
    </source>
</evidence>
<dbReference type="Pfam" id="PF01435">
    <property type="entry name" value="Peptidase_M48"/>
    <property type="match status" value="1"/>
</dbReference>
<dbReference type="OrthoDB" id="9810445at2"/>
<dbReference type="RefSeq" id="WP_132971280.1">
    <property type="nucleotide sequence ID" value="NZ_SMFX01000001.1"/>
</dbReference>
<evidence type="ECO:0000256" key="4">
    <source>
        <dbReference type="ARBA" id="ARBA00022764"/>
    </source>
</evidence>
<dbReference type="GO" id="GO:0016020">
    <property type="term" value="C:membrane"/>
    <property type="evidence" value="ECO:0007669"/>
    <property type="project" value="InterPro"/>
</dbReference>
<feature type="binding site" evidence="8">
    <location>
        <position position="226"/>
    </location>
    <ligand>
        <name>Zn(2+)</name>
        <dbReference type="ChEBI" id="CHEBI:29105"/>
        <note>catalytic</note>
    </ligand>
</feature>
<dbReference type="InterPro" id="IPR030873">
    <property type="entry name" value="Protease_BepA"/>
</dbReference>
<feature type="active site" description="Proton donor" evidence="8">
    <location>
        <position position="230"/>
    </location>
</feature>
<evidence type="ECO:0000313" key="10">
    <source>
        <dbReference type="EMBL" id="TCK17401.1"/>
    </source>
</evidence>
<feature type="active site" evidence="8">
    <location>
        <position position="160"/>
    </location>
</feature>
<keyword evidence="2 8" id="KW-0479">Metal-binding</keyword>
<evidence type="ECO:0000259" key="9">
    <source>
        <dbReference type="Pfam" id="PF01435"/>
    </source>
</evidence>
<dbReference type="HAMAP" id="MF_00997">
    <property type="entry name" value="Protease_BepA"/>
    <property type="match status" value="1"/>
</dbReference>
<name>A0A4R1HA32_9GAMM</name>
<dbReference type="InterPro" id="IPR011990">
    <property type="entry name" value="TPR-like_helical_dom_sf"/>
</dbReference>
<comment type="cofactor">
    <cofactor evidence="8">
        <name>Zn(2+)</name>
        <dbReference type="ChEBI" id="CHEBI:29105"/>
    </cofactor>
    <text evidence="8">Binds 1 zinc ion per subunit.</text>
</comment>
<evidence type="ECO:0000256" key="5">
    <source>
        <dbReference type="ARBA" id="ARBA00022801"/>
    </source>
</evidence>
<keyword evidence="1 8" id="KW-0645">Protease</keyword>
<comment type="caution">
    <text evidence="10">The sequence shown here is derived from an EMBL/GenBank/DDBJ whole genome shotgun (WGS) entry which is preliminary data.</text>
</comment>
<dbReference type="PANTHER" id="PTHR22726">
    <property type="entry name" value="METALLOENDOPEPTIDASE OMA1"/>
    <property type="match status" value="1"/>
</dbReference>
<comment type="subcellular location">
    <subcellularLocation>
        <location evidence="8">Periplasm</location>
    </subcellularLocation>
</comment>
<dbReference type="Proteomes" id="UP000295707">
    <property type="component" value="Unassembled WGS sequence"/>
</dbReference>
<keyword evidence="7 8" id="KW-0482">Metalloprotease</keyword>
<keyword evidence="4 8" id="KW-0574">Periplasm</keyword>
<evidence type="ECO:0000256" key="7">
    <source>
        <dbReference type="ARBA" id="ARBA00023049"/>
    </source>
</evidence>
<dbReference type="Pfam" id="PF14559">
    <property type="entry name" value="TPR_19"/>
    <property type="match status" value="1"/>
</dbReference>
<accession>A0A4R1HA32</accession>
<dbReference type="InterPro" id="IPR001915">
    <property type="entry name" value="Peptidase_M48"/>
</dbReference>
<comment type="function">
    <text evidence="8">Functions as both a chaperone and a metalloprotease. Maintains the integrity of the outer membrane by promoting either the assembly or the elimination of outer membrane proteins, depending on their folding state.</text>
</comment>
<dbReference type="GO" id="GO:0051603">
    <property type="term" value="P:proteolysis involved in protein catabolic process"/>
    <property type="evidence" value="ECO:0007669"/>
    <property type="project" value="TreeGrafter"/>
</dbReference>
<dbReference type="GO" id="GO:0004222">
    <property type="term" value="F:metalloendopeptidase activity"/>
    <property type="evidence" value="ECO:0007669"/>
    <property type="project" value="InterPro"/>
</dbReference>
<protein>
    <recommendedName>
        <fullName evidence="8">Putative beta-barrel assembly-enhancing protease</fullName>
        <ecNumber evidence="8">3.4.-.-</ecNumber>
    </recommendedName>
</protein>
<keyword evidence="5 8" id="KW-0378">Hydrolase</keyword>
<dbReference type="EC" id="3.4.-.-" evidence="8"/>
<dbReference type="GO" id="GO:0042597">
    <property type="term" value="C:periplasmic space"/>
    <property type="evidence" value="ECO:0007669"/>
    <property type="project" value="UniProtKB-SubCell"/>
</dbReference>
<keyword evidence="3 8" id="KW-0732">Signal</keyword>
<organism evidence="10 11">
    <name type="scientific">Thiogranum longum</name>
    <dbReference type="NCBI Taxonomy" id="1537524"/>
    <lineage>
        <taxon>Bacteria</taxon>
        <taxon>Pseudomonadati</taxon>
        <taxon>Pseudomonadota</taxon>
        <taxon>Gammaproteobacteria</taxon>
        <taxon>Chromatiales</taxon>
        <taxon>Ectothiorhodospiraceae</taxon>
        <taxon>Thiogranum</taxon>
    </lineage>
</organism>
<sequence length="507" mass="55389">MYRQPEHSLNHRLGASLTLGYSALRMIPRVLQLVALTLLSGGLPQIAHSEISADQLPDFGDSTGALISPVQEQALGEAFMRSIRSQATLVSDPHINRYIRQLGARLVTHSDTPSYPFTFFVVDDPSINAFAGPGGRIGVHTGLILAAENESELAGVMAHEIAHVTQRHLLRAYESAQQLSLPTAAATIAAILLGAATGSADAGIAAASAVQAGSIQQQLNFTRANEKEADRIGIQTLARSDIDPFGMPAFFERLYQTTRLYGAASIPEFLSTHPVTADRIAESTERAGKYGHGKQRDTLEFELVKVRLAVQQSRDPGSLLRSFKANAGPAQRYGIALANWRTGDKSTALKQLAVLRKSDPDRILYRTTQARLLMEDGKTQQGLELFEDTLRLYPGDLVVGQYYAEALLIAGKPDEARNVILALLRNENARTPPIYKLWARAASAHGPTWETRFASAELYAMNGNLPLAVDQLEQALKLKGLNDYDRARIQARLHDLKSALAKRAERE</sequence>
<feature type="binding site" evidence="8">
    <location>
        <position position="159"/>
    </location>
    <ligand>
        <name>Zn(2+)</name>
        <dbReference type="ChEBI" id="CHEBI:29105"/>
        <note>catalytic</note>
    </ligand>
</feature>
<evidence type="ECO:0000256" key="3">
    <source>
        <dbReference type="ARBA" id="ARBA00022729"/>
    </source>
</evidence>
<evidence type="ECO:0000256" key="2">
    <source>
        <dbReference type="ARBA" id="ARBA00022723"/>
    </source>
</evidence>
<feature type="binding site" evidence="8">
    <location>
        <position position="163"/>
    </location>
    <ligand>
        <name>Zn(2+)</name>
        <dbReference type="ChEBI" id="CHEBI:29105"/>
        <note>catalytic</note>
    </ligand>
</feature>
<dbReference type="AlphaFoldDB" id="A0A4R1HA32"/>
<reference evidence="10 11" key="1">
    <citation type="submission" date="2019-03" db="EMBL/GenBank/DDBJ databases">
        <title>Genomic Encyclopedia of Type Strains, Phase IV (KMG-IV): sequencing the most valuable type-strain genomes for metagenomic binning, comparative biology and taxonomic classification.</title>
        <authorList>
            <person name="Goeker M."/>
        </authorList>
    </citation>
    <scope>NUCLEOTIDE SEQUENCE [LARGE SCALE GENOMIC DNA]</scope>
    <source>
        <strain evidence="10 11">DSM 19610</strain>
    </source>
</reference>
<dbReference type="CDD" id="cd07333">
    <property type="entry name" value="M48C_bepA_like"/>
    <property type="match status" value="1"/>
</dbReference>
<dbReference type="GO" id="GO:0008270">
    <property type="term" value="F:zinc ion binding"/>
    <property type="evidence" value="ECO:0007669"/>
    <property type="project" value="UniProtKB-UniRule"/>
</dbReference>
<dbReference type="PANTHER" id="PTHR22726:SF1">
    <property type="entry name" value="METALLOENDOPEPTIDASE OMA1, MITOCHONDRIAL"/>
    <property type="match status" value="1"/>
</dbReference>
<keyword evidence="11" id="KW-1185">Reference proteome</keyword>
<feature type="domain" description="Peptidase M48" evidence="9">
    <location>
        <begin position="95"/>
        <end position="285"/>
    </location>
</feature>
<dbReference type="Gene3D" id="1.25.40.10">
    <property type="entry name" value="Tetratricopeptide repeat domain"/>
    <property type="match status" value="1"/>
</dbReference>
<evidence type="ECO:0000313" key="11">
    <source>
        <dbReference type="Proteomes" id="UP000295707"/>
    </source>
</evidence>
<gene>
    <name evidence="10" type="ORF">DFR30_0631</name>
</gene>
<comment type="similarity">
    <text evidence="8">Belongs to the peptidase M48 family. BepA subfamily.</text>
</comment>
<dbReference type="EMBL" id="SMFX01000001">
    <property type="protein sequence ID" value="TCK17401.1"/>
    <property type="molecule type" value="Genomic_DNA"/>
</dbReference>
<evidence type="ECO:0000256" key="1">
    <source>
        <dbReference type="ARBA" id="ARBA00022670"/>
    </source>
</evidence>
<dbReference type="SUPFAM" id="SSF48452">
    <property type="entry name" value="TPR-like"/>
    <property type="match status" value="1"/>
</dbReference>
<keyword evidence="6 8" id="KW-0862">Zinc</keyword>
<proteinExistence type="inferred from homology"/>
<dbReference type="Gene3D" id="3.30.2010.10">
    <property type="entry name" value="Metalloproteases ('zincins'), catalytic domain"/>
    <property type="match status" value="1"/>
</dbReference>
<dbReference type="InterPro" id="IPR051156">
    <property type="entry name" value="Mito/Outer_Membr_Metalloprot"/>
</dbReference>
<evidence type="ECO:0000256" key="6">
    <source>
        <dbReference type="ARBA" id="ARBA00022833"/>
    </source>
</evidence>